<dbReference type="GO" id="GO:0008270">
    <property type="term" value="F:zinc ion binding"/>
    <property type="evidence" value="ECO:0007669"/>
    <property type="project" value="InterPro"/>
</dbReference>
<dbReference type="EMBL" id="CABFNP030001029">
    <property type="protein sequence ID" value="CAI6090636.1"/>
    <property type="molecule type" value="Genomic_DNA"/>
</dbReference>
<proteinExistence type="predicted"/>
<dbReference type="GO" id="GO:0003677">
    <property type="term" value="F:DNA binding"/>
    <property type="evidence" value="ECO:0007669"/>
    <property type="project" value="InterPro"/>
</dbReference>
<dbReference type="Pfam" id="PF04082">
    <property type="entry name" value="Fungal_trans"/>
    <property type="match status" value="1"/>
</dbReference>
<evidence type="ECO:0000313" key="4">
    <source>
        <dbReference type="EMBL" id="CAI6090636.1"/>
    </source>
</evidence>
<dbReference type="AlphaFoldDB" id="A0AA35M6I4"/>
<reference evidence="4" key="1">
    <citation type="submission" date="2023-01" db="EMBL/GenBank/DDBJ databases">
        <authorList>
            <person name="Piombo E."/>
        </authorList>
    </citation>
    <scope>NUCLEOTIDE SEQUENCE</scope>
</reference>
<dbReference type="GO" id="GO:0006351">
    <property type="term" value="P:DNA-templated transcription"/>
    <property type="evidence" value="ECO:0007669"/>
    <property type="project" value="InterPro"/>
</dbReference>
<dbReference type="GO" id="GO:0005634">
    <property type="term" value="C:nucleus"/>
    <property type="evidence" value="ECO:0007669"/>
    <property type="project" value="UniProtKB-SubCell"/>
</dbReference>
<evidence type="ECO:0000259" key="3">
    <source>
        <dbReference type="Pfam" id="PF04082"/>
    </source>
</evidence>
<dbReference type="Proteomes" id="UP001160390">
    <property type="component" value="Unassembled WGS sequence"/>
</dbReference>
<dbReference type="InterPro" id="IPR050613">
    <property type="entry name" value="Sec_Metabolite_Reg"/>
</dbReference>
<name>A0AA35M6I4_9HYPO</name>
<dbReference type="InterPro" id="IPR007219">
    <property type="entry name" value="XnlR_reg_dom"/>
</dbReference>
<protein>
    <recommendedName>
        <fullName evidence="3">Xylanolytic transcriptional activator regulatory domain-containing protein</fullName>
    </recommendedName>
</protein>
<accession>A0AA35M6I4</accession>
<evidence type="ECO:0000256" key="1">
    <source>
        <dbReference type="ARBA" id="ARBA00004123"/>
    </source>
</evidence>
<evidence type="ECO:0000256" key="2">
    <source>
        <dbReference type="ARBA" id="ARBA00023242"/>
    </source>
</evidence>
<organism evidence="4 5">
    <name type="scientific">Clonostachys chloroleuca</name>
    <dbReference type="NCBI Taxonomy" id="1926264"/>
    <lineage>
        <taxon>Eukaryota</taxon>
        <taxon>Fungi</taxon>
        <taxon>Dikarya</taxon>
        <taxon>Ascomycota</taxon>
        <taxon>Pezizomycotina</taxon>
        <taxon>Sordariomycetes</taxon>
        <taxon>Hypocreomycetidae</taxon>
        <taxon>Hypocreales</taxon>
        <taxon>Bionectriaceae</taxon>
        <taxon>Clonostachys</taxon>
    </lineage>
</organism>
<sequence>MGLHRDGQLLGLPPFDTEMRSRVWWNIVLLDFRSAISSGFTPSSMSQACDCKMPTNMNDGDFYPNATEVFQGRDGPTYMIIFLLLCWMTQHLLTQPGIEDIITSREENAVSTGTGSQDQSAKLEKLVYSDPAAGPLHQDTWQIKSAMTTKIRKMCQQPGGSLKQAHNPPWE</sequence>
<evidence type="ECO:0000313" key="5">
    <source>
        <dbReference type="Proteomes" id="UP001160390"/>
    </source>
</evidence>
<comment type="subcellular location">
    <subcellularLocation>
        <location evidence="1">Nucleus</location>
    </subcellularLocation>
</comment>
<comment type="caution">
    <text evidence="4">The sequence shown here is derived from an EMBL/GenBank/DDBJ whole genome shotgun (WGS) entry which is preliminary data.</text>
</comment>
<dbReference type="CDD" id="cd12148">
    <property type="entry name" value="fungal_TF_MHR"/>
    <property type="match status" value="1"/>
</dbReference>
<dbReference type="PANTHER" id="PTHR31001">
    <property type="entry name" value="UNCHARACTERIZED TRANSCRIPTIONAL REGULATORY PROTEIN"/>
    <property type="match status" value="1"/>
</dbReference>
<gene>
    <name evidence="4" type="ORF">CCHLO57077_00014941</name>
</gene>
<keyword evidence="2" id="KW-0539">Nucleus</keyword>
<keyword evidence="5" id="KW-1185">Reference proteome</keyword>
<feature type="domain" description="Xylanolytic transcriptional activator regulatory" evidence="3">
    <location>
        <begin position="1"/>
        <end position="74"/>
    </location>
</feature>